<dbReference type="STRING" id="1198029.A0A1U7LTP9"/>
<evidence type="ECO:0000256" key="3">
    <source>
        <dbReference type="ARBA" id="ARBA00022630"/>
    </source>
</evidence>
<dbReference type="SUPFAM" id="SSF63380">
    <property type="entry name" value="Riboflavin synthase domain-like"/>
    <property type="match status" value="1"/>
</dbReference>
<dbReference type="PROSITE" id="PS51384">
    <property type="entry name" value="FAD_FR"/>
    <property type="match status" value="1"/>
</dbReference>
<dbReference type="SUPFAM" id="SSF52218">
    <property type="entry name" value="Flavoproteins"/>
    <property type="match status" value="1"/>
</dbReference>
<dbReference type="OMA" id="DSIMGLH"/>
<keyword evidence="6" id="KW-0521">NADP</keyword>
<dbReference type="Pfam" id="PF00258">
    <property type="entry name" value="Flavodoxin_1"/>
    <property type="match status" value="1"/>
</dbReference>
<evidence type="ECO:0000256" key="7">
    <source>
        <dbReference type="ARBA" id="ARBA00023002"/>
    </source>
</evidence>
<dbReference type="Pfam" id="PF00175">
    <property type="entry name" value="NAD_binding_1"/>
    <property type="match status" value="1"/>
</dbReference>
<dbReference type="EMBL" id="LXFE01000288">
    <property type="protein sequence ID" value="OLL25891.1"/>
    <property type="molecule type" value="Genomic_DNA"/>
</dbReference>
<keyword evidence="4" id="KW-0288">FMN</keyword>
<keyword evidence="3" id="KW-0285">Flavoprotein</keyword>
<dbReference type="AlphaFoldDB" id="A0A1U7LTP9"/>
<dbReference type="GO" id="GO:0005829">
    <property type="term" value="C:cytosol"/>
    <property type="evidence" value="ECO:0007669"/>
    <property type="project" value="EnsemblFungi"/>
</dbReference>
<name>A0A1U7LTP9_NEOID</name>
<evidence type="ECO:0000256" key="2">
    <source>
        <dbReference type="ARBA" id="ARBA00001974"/>
    </source>
</evidence>
<dbReference type="InterPro" id="IPR003097">
    <property type="entry name" value="CysJ-like_FAD-binding"/>
</dbReference>
<dbReference type="GO" id="GO:0005739">
    <property type="term" value="C:mitochondrion"/>
    <property type="evidence" value="ECO:0007669"/>
    <property type="project" value="EnsemblFungi"/>
</dbReference>
<dbReference type="InterPro" id="IPR039261">
    <property type="entry name" value="FNR_nucleotide-bd"/>
</dbReference>
<dbReference type="Gene3D" id="2.40.30.10">
    <property type="entry name" value="Translation factors"/>
    <property type="match status" value="1"/>
</dbReference>
<proteinExistence type="predicted"/>
<dbReference type="InterPro" id="IPR001433">
    <property type="entry name" value="OxRdtase_FAD/NAD-bd"/>
</dbReference>
<evidence type="ECO:0000313" key="10">
    <source>
        <dbReference type="EMBL" id="OLL25891.1"/>
    </source>
</evidence>
<keyword evidence="7" id="KW-0560">Oxidoreductase</keyword>
<dbReference type="Gene3D" id="3.40.50.80">
    <property type="entry name" value="Nucleotide-binding domain of ferredoxin-NADP reductase (FNR) module"/>
    <property type="match status" value="1"/>
</dbReference>
<evidence type="ECO:0000259" key="8">
    <source>
        <dbReference type="PROSITE" id="PS50902"/>
    </source>
</evidence>
<comment type="cofactor">
    <cofactor evidence="1">
        <name>FMN</name>
        <dbReference type="ChEBI" id="CHEBI:58210"/>
    </cofactor>
</comment>
<dbReference type="GO" id="GO:0160246">
    <property type="term" value="F:NADPH-iron-sulfur [2Fe-2S] protein oxidoreductase activity"/>
    <property type="evidence" value="ECO:0007669"/>
    <property type="project" value="EnsemblFungi"/>
</dbReference>
<dbReference type="Proteomes" id="UP000186594">
    <property type="component" value="Unassembled WGS sequence"/>
</dbReference>
<evidence type="ECO:0000256" key="1">
    <source>
        <dbReference type="ARBA" id="ARBA00001917"/>
    </source>
</evidence>
<feature type="domain" description="Flavodoxin-like" evidence="8">
    <location>
        <begin position="5"/>
        <end position="162"/>
    </location>
</feature>
<dbReference type="PRINTS" id="PR00371">
    <property type="entry name" value="FPNCR"/>
</dbReference>
<dbReference type="GO" id="GO:0097361">
    <property type="term" value="C:cytosolic [4Fe-4S] assembly targeting complex"/>
    <property type="evidence" value="ECO:0007669"/>
    <property type="project" value="EnsemblFungi"/>
</dbReference>
<dbReference type="PRINTS" id="PR00369">
    <property type="entry name" value="FLAVODOXIN"/>
</dbReference>
<dbReference type="InterPro" id="IPR001094">
    <property type="entry name" value="Flavdoxin-like"/>
</dbReference>
<dbReference type="SUPFAM" id="SSF52343">
    <property type="entry name" value="Ferredoxin reductase-like, C-terminal NADP-linked domain"/>
    <property type="match status" value="1"/>
</dbReference>
<dbReference type="PANTHER" id="PTHR19384:SF10">
    <property type="entry name" value="NADPH-DEPENDENT DIFLAVIN OXIDOREDUCTASE 1"/>
    <property type="match status" value="1"/>
</dbReference>
<accession>A0A1U7LTP9</accession>
<dbReference type="PROSITE" id="PS50902">
    <property type="entry name" value="FLAVODOXIN_LIKE"/>
    <property type="match status" value="1"/>
</dbReference>
<dbReference type="InterPro" id="IPR023173">
    <property type="entry name" value="NADPH_Cyt_P450_Rdtase_alpha"/>
</dbReference>
<protein>
    <submittedName>
        <fullName evidence="10">NADPH-dependent diflavin oxidoreductase 1</fullName>
    </submittedName>
</protein>
<dbReference type="GO" id="GO:0016226">
    <property type="term" value="P:iron-sulfur cluster assembly"/>
    <property type="evidence" value="ECO:0007669"/>
    <property type="project" value="EnsemblFungi"/>
</dbReference>
<evidence type="ECO:0000256" key="4">
    <source>
        <dbReference type="ARBA" id="ARBA00022643"/>
    </source>
</evidence>
<dbReference type="InterPro" id="IPR001709">
    <property type="entry name" value="Flavoprot_Pyr_Nucl_cyt_Rdtase"/>
</dbReference>
<reference evidence="10 11" key="1">
    <citation type="submission" date="2016-04" db="EMBL/GenBank/DDBJ databases">
        <title>Evolutionary innovation and constraint leading to complex multicellularity in the Ascomycota.</title>
        <authorList>
            <person name="Cisse O."/>
            <person name="Nguyen A."/>
            <person name="Hewitt D.A."/>
            <person name="Jedd G."/>
            <person name="Stajich J.E."/>
        </authorList>
    </citation>
    <scope>NUCLEOTIDE SEQUENCE [LARGE SCALE GENOMIC DNA]</scope>
    <source>
        <strain evidence="10 11">DAH-3</strain>
    </source>
</reference>
<organism evidence="10 11">
    <name type="scientific">Neolecta irregularis (strain DAH-3)</name>
    <dbReference type="NCBI Taxonomy" id="1198029"/>
    <lineage>
        <taxon>Eukaryota</taxon>
        <taxon>Fungi</taxon>
        <taxon>Dikarya</taxon>
        <taxon>Ascomycota</taxon>
        <taxon>Taphrinomycotina</taxon>
        <taxon>Neolectales</taxon>
        <taxon>Neolectaceae</taxon>
        <taxon>Neolecta</taxon>
    </lineage>
</organism>
<dbReference type="Gene3D" id="3.40.50.360">
    <property type="match status" value="2"/>
</dbReference>
<evidence type="ECO:0000259" key="9">
    <source>
        <dbReference type="PROSITE" id="PS51384"/>
    </source>
</evidence>
<gene>
    <name evidence="10" type="ORF">NEOLI_002199</name>
</gene>
<sequence length="574" mass="64680">MTRSLLILYGSETGNAQDCAETVFRIARRLGCDARLSAMDRYPFIRIVDENLVVFVASTTGQGAVPANMKAPCSSTILILEILVLVAPQQPPRRPAACLEIRHLWPRRLQLYKLEQRLSQLGAQSILPRGEGDDQHPHGLAVFDHSDSRVDGGFVPWLDKLKAFIHPDTPIPDALPPDAILPPIHSISVHSDSIMGLHSDSIMGLQSDSIMGLHSDSIMGLHSLDSHSMEGSIPVVVVQNMRITAKDHWQDVRHIIFKSHPLDFDPGDVAVIYPLNPPPDVSLFCQLQRYNATTMVSVSSYPHPIPLHHLIACHLDIHSIPRRSFFNLASYFTTNPTHQQKLVQLSSPENSDDLYDYTSRPRRTILEVLADFPDIRIPLEYLLDVIPPLHPRHFSIANSTEKTEIHLAAAIVRYKTILWKERWGVCSRYLDSLIIGTCHTTRLTLGTTISIDIEKSWVKLPDSKTPMVLIGPGTGIAPMRSLIQSRSQNPAAETILFFGCRNKEKDFLFRDEWKYHNVVLFPAFSRDQKNKEYVQHVITRQHQLIRDIVRRGAWEFGENATGRSSLSVGYSRAC</sequence>
<keyword evidence="11" id="KW-1185">Reference proteome</keyword>
<dbReference type="GO" id="GO:0006809">
    <property type="term" value="P:nitric oxide biosynthetic process"/>
    <property type="evidence" value="ECO:0007669"/>
    <property type="project" value="EnsemblFungi"/>
</dbReference>
<evidence type="ECO:0000256" key="5">
    <source>
        <dbReference type="ARBA" id="ARBA00022827"/>
    </source>
</evidence>
<keyword evidence="5" id="KW-0274">FAD</keyword>
<evidence type="ECO:0000313" key="11">
    <source>
        <dbReference type="Proteomes" id="UP000186594"/>
    </source>
</evidence>
<dbReference type="GO" id="GO:0045429">
    <property type="term" value="P:positive regulation of nitric oxide biosynthetic process"/>
    <property type="evidence" value="ECO:0007669"/>
    <property type="project" value="EnsemblFungi"/>
</dbReference>
<dbReference type="GO" id="GO:0034599">
    <property type="term" value="P:cellular response to oxidative stress"/>
    <property type="evidence" value="ECO:0007669"/>
    <property type="project" value="EnsemblFungi"/>
</dbReference>
<dbReference type="GO" id="GO:0010181">
    <property type="term" value="F:FMN binding"/>
    <property type="evidence" value="ECO:0007669"/>
    <property type="project" value="InterPro"/>
</dbReference>
<dbReference type="Gene3D" id="1.20.990.10">
    <property type="entry name" value="NADPH-cytochrome p450 Reductase, Chain A, domain 3"/>
    <property type="match status" value="1"/>
</dbReference>
<dbReference type="InterPro" id="IPR017938">
    <property type="entry name" value="Riboflavin_synthase-like_b-brl"/>
</dbReference>
<dbReference type="OrthoDB" id="1856718at2759"/>
<feature type="domain" description="FAD-binding FR-type" evidence="9">
    <location>
        <begin position="230"/>
        <end position="461"/>
    </location>
</feature>
<evidence type="ECO:0000256" key="6">
    <source>
        <dbReference type="ARBA" id="ARBA00022857"/>
    </source>
</evidence>
<comment type="caution">
    <text evidence="10">The sequence shown here is derived from an EMBL/GenBank/DDBJ whole genome shotgun (WGS) entry which is preliminary data.</text>
</comment>
<comment type="cofactor">
    <cofactor evidence="2">
        <name>FAD</name>
        <dbReference type="ChEBI" id="CHEBI:57692"/>
    </cofactor>
</comment>
<dbReference type="InterPro" id="IPR017927">
    <property type="entry name" value="FAD-bd_FR_type"/>
</dbReference>
<dbReference type="GO" id="GO:0050660">
    <property type="term" value="F:flavin adenine dinucleotide binding"/>
    <property type="evidence" value="ECO:0007669"/>
    <property type="project" value="TreeGrafter"/>
</dbReference>
<dbReference type="Pfam" id="PF00667">
    <property type="entry name" value="FAD_binding_1"/>
    <property type="match status" value="1"/>
</dbReference>
<dbReference type="InterPro" id="IPR029039">
    <property type="entry name" value="Flavoprotein-like_sf"/>
</dbReference>
<dbReference type="PANTHER" id="PTHR19384">
    <property type="entry name" value="NITRIC OXIDE SYNTHASE-RELATED"/>
    <property type="match status" value="1"/>
</dbReference>
<dbReference type="InterPro" id="IPR008254">
    <property type="entry name" value="Flavodoxin/NO_synth"/>
</dbReference>